<name>A0A1H7XZR8_9PAST</name>
<feature type="chain" id="PRO_5044508598" description="UPF0319 protein QJT92_07290" evidence="3">
    <location>
        <begin position="22"/>
        <end position="211"/>
    </location>
</feature>
<protein>
    <recommendedName>
        <fullName evidence="3">UPF0319 protein QJT92_07290</fullName>
    </recommendedName>
</protein>
<feature type="signal peptide" evidence="3">
    <location>
        <begin position="1"/>
        <end position="21"/>
    </location>
</feature>
<dbReference type="InterPro" id="IPR018635">
    <property type="entry name" value="UPF0319"/>
</dbReference>
<dbReference type="Proteomes" id="UP001231736">
    <property type="component" value="Unassembled WGS sequence"/>
</dbReference>
<dbReference type="EMBL" id="FOBN01000015">
    <property type="protein sequence ID" value="SEM38587.1"/>
    <property type="molecule type" value="Genomic_DNA"/>
</dbReference>
<evidence type="ECO:0000256" key="3">
    <source>
        <dbReference type="HAMAP-Rule" id="MF_00789"/>
    </source>
</evidence>
<dbReference type="Proteomes" id="UP000198883">
    <property type="component" value="Unassembled WGS sequence"/>
</dbReference>
<dbReference type="GeneID" id="83543653"/>
<keyword evidence="9" id="KW-1185">Reference proteome</keyword>
<keyword evidence="2 3" id="KW-0732">Signal</keyword>
<dbReference type="PANTHER" id="PTHR38108:SF1">
    <property type="entry name" value="UPF0319 PROTEIN YCCT"/>
    <property type="match status" value="1"/>
</dbReference>
<dbReference type="Proteomes" id="UP001236239">
    <property type="component" value="Unassembled WGS sequence"/>
</dbReference>
<evidence type="ECO:0000313" key="7">
    <source>
        <dbReference type="EMBL" id="SEM38587.1"/>
    </source>
</evidence>
<evidence type="ECO:0000313" key="9">
    <source>
        <dbReference type="Proteomes" id="UP001224812"/>
    </source>
</evidence>
<proteinExistence type="inferred from homology"/>
<dbReference type="Pfam" id="PF09829">
    <property type="entry name" value="DUF2057"/>
    <property type="match status" value="1"/>
</dbReference>
<reference evidence="5" key="4">
    <citation type="journal article" date="2023" name="Front. Microbiol.">
        <title>Phylogeography and host specificity of Pasteurellaceae pathogenic to sea-farmed fish in the north-east Atlantic.</title>
        <authorList>
            <person name="Gulla S."/>
            <person name="Colquhoun D.J."/>
            <person name="Olsen A.B."/>
            <person name="Spilsberg B."/>
            <person name="Lagesen K."/>
            <person name="Aakesson C.P."/>
            <person name="Strom S."/>
            <person name="Manji F."/>
            <person name="Birkbeck T.H."/>
            <person name="Nilsen H.K."/>
        </authorList>
    </citation>
    <scope>NUCLEOTIDE SEQUENCE</scope>
    <source>
        <strain evidence="6">98B1</strain>
        <strain evidence="5">TW16_20</strain>
    </source>
</reference>
<dbReference type="EMBL" id="JASAYQ010000001">
    <property type="protein sequence ID" value="MDP8172038.1"/>
    <property type="molecule type" value="Genomic_DNA"/>
</dbReference>
<dbReference type="HAMAP" id="MF_00789">
    <property type="entry name" value="UPF0319"/>
    <property type="match status" value="1"/>
</dbReference>
<evidence type="ECO:0000256" key="2">
    <source>
        <dbReference type="ARBA" id="ARBA00022729"/>
    </source>
</evidence>
<evidence type="ECO:0000313" key="5">
    <source>
        <dbReference type="EMBL" id="MDP8172038.1"/>
    </source>
</evidence>
<evidence type="ECO:0000256" key="1">
    <source>
        <dbReference type="ARBA" id="ARBA00008490"/>
    </source>
</evidence>
<evidence type="ECO:0000313" key="4">
    <source>
        <dbReference type="EMBL" id="MDP8085719.1"/>
    </source>
</evidence>
<reference evidence="4 9" key="3">
    <citation type="journal article" date="2023" name="Front. Microbiol.">
        <title>Phylogeography and host specificity of Pasteurellaceae pathogenic to sea-farmed fish in the north-east Atlantic.</title>
        <authorList>
            <person name="Gulla S."/>
            <person name="Colquhoun D.J."/>
            <person name="Olsen A.B."/>
            <person name="Spilsberg B."/>
            <person name="Lagesen K."/>
            <person name="Aakesson C.P."/>
            <person name="Strom S."/>
            <person name="Manji F."/>
            <person name="Birkbeck T.H."/>
            <person name="Nilsen H.K."/>
        </authorList>
    </citation>
    <scope>NUCLEOTIDE SEQUENCE [LARGE SCALE GENOMIC DNA]</scope>
    <source>
        <strain evidence="4 9">VIO11850</strain>
    </source>
</reference>
<organism evidence="7 8">
    <name type="scientific">Phocoenobacter skyensis</name>
    <dbReference type="NCBI Taxonomy" id="97481"/>
    <lineage>
        <taxon>Bacteria</taxon>
        <taxon>Pseudomonadati</taxon>
        <taxon>Pseudomonadota</taxon>
        <taxon>Gammaproteobacteria</taxon>
        <taxon>Pasteurellales</taxon>
        <taxon>Pasteurellaceae</taxon>
        <taxon>Phocoenobacter</taxon>
    </lineage>
</organism>
<accession>A0A1H7XZR8</accession>
<dbReference type="PANTHER" id="PTHR38108">
    <property type="entry name" value="UPF0319 PROTEIN YCCT"/>
    <property type="match status" value="1"/>
</dbReference>
<evidence type="ECO:0000313" key="8">
    <source>
        <dbReference type="Proteomes" id="UP000198883"/>
    </source>
</evidence>
<dbReference type="STRING" id="97481.SAMN05444853_11512"/>
<dbReference type="Proteomes" id="UP001224812">
    <property type="component" value="Unassembled WGS sequence"/>
</dbReference>
<dbReference type="AlphaFoldDB" id="A0A1H7XZR8"/>
<dbReference type="EMBL" id="JASAVS010000015">
    <property type="protein sequence ID" value="MDP8085719.1"/>
    <property type="molecule type" value="Genomic_DNA"/>
</dbReference>
<evidence type="ECO:0000313" key="6">
    <source>
        <dbReference type="EMBL" id="MDP8174977.1"/>
    </source>
</evidence>
<dbReference type="EMBL" id="JASAYT010000016">
    <property type="protein sequence ID" value="MDP8174977.1"/>
    <property type="molecule type" value="Genomic_DNA"/>
</dbReference>
<comment type="similarity">
    <text evidence="1 3">Belongs to the UPF0319 family.</text>
</comment>
<gene>
    <name evidence="4" type="ORF">QJT92_07290</name>
    <name evidence="5" type="ORF">QJU93_01490</name>
    <name evidence="6" type="ORF">QJU97_05860</name>
    <name evidence="7" type="ORF">SAMN05444853_11512</name>
</gene>
<dbReference type="OrthoDB" id="6428208at2"/>
<dbReference type="RefSeq" id="WP_090922122.1">
    <property type="nucleotide sequence ID" value="NZ_CP016180.1"/>
</dbReference>
<sequence precursor="true">MKLRQTALAIAVLSTSAISFAGELSGSKMVSFVAFDGQKVTSKTELEINDTNIHQVVVEVGSIIRAGSERAFFGSDPIILTFKGEPEDIHISTPRIDTQFEANKFKKSPKFYIKTASGKNLSYKFDYLKGEGFMPNMRVIENLTEYNAGNGVAAVSNFSSKQLPVVLQNVKTKKGKITVSGQNVAEQQLQYWFQQADKATQQRFLKWAKKY</sequence>
<reference evidence="7" key="1">
    <citation type="submission" date="2016-10" db="EMBL/GenBank/DDBJ databases">
        <authorList>
            <person name="de Groot N.N."/>
        </authorList>
    </citation>
    <scope>NUCLEOTIDE SEQUENCE [LARGE SCALE GENOMIC DNA]</scope>
    <source>
        <strain evidence="7">DSM 24204</strain>
    </source>
</reference>
<reference evidence="8" key="2">
    <citation type="submission" date="2016-10" db="EMBL/GenBank/DDBJ databases">
        <authorList>
            <person name="Varghese N."/>
            <person name="Submissions S."/>
        </authorList>
    </citation>
    <scope>NUCLEOTIDE SEQUENCE [LARGE SCALE GENOMIC DNA]</scope>
    <source>
        <strain evidence="8">DSM 24204</strain>
    </source>
</reference>
<dbReference type="NCBIfam" id="NF002516">
    <property type="entry name" value="PRK01904.1"/>
    <property type="match status" value="1"/>
</dbReference>